<dbReference type="PROSITE" id="PS51721">
    <property type="entry name" value="G_CP"/>
    <property type="match status" value="1"/>
</dbReference>
<dbReference type="GO" id="GO:0005737">
    <property type="term" value="C:cytoplasm"/>
    <property type="evidence" value="ECO:0007669"/>
    <property type="project" value="UniProtKB-SubCell"/>
</dbReference>
<feature type="binding site" evidence="10">
    <location>
        <position position="271"/>
    </location>
    <ligand>
        <name>Zn(2+)</name>
        <dbReference type="ChEBI" id="CHEBI:29105"/>
    </ligand>
</feature>
<keyword evidence="5 10" id="KW-0547">Nucleotide-binding</keyword>
<keyword evidence="7 10" id="KW-0862">Zinc</keyword>
<keyword evidence="14" id="KW-1185">Reference proteome</keyword>
<feature type="domain" description="EngC GTPase" evidence="11">
    <location>
        <begin position="88"/>
        <end position="238"/>
    </location>
</feature>
<dbReference type="PROSITE" id="PS50936">
    <property type="entry name" value="ENGC_GTPASE"/>
    <property type="match status" value="1"/>
</dbReference>
<keyword evidence="3 10" id="KW-0479">Metal-binding</keyword>
<feature type="binding site" evidence="10">
    <location>
        <position position="277"/>
    </location>
    <ligand>
        <name>Zn(2+)</name>
        <dbReference type="ChEBI" id="CHEBI:29105"/>
    </ligand>
</feature>
<dbReference type="STRING" id="692418.SAMN04488029_2881"/>
<evidence type="ECO:0000313" key="13">
    <source>
        <dbReference type="EMBL" id="SMD36406.1"/>
    </source>
</evidence>
<keyword evidence="1 10" id="KW-0963">Cytoplasm</keyword>
<dbReference type="SUPFAM" id="SSF50249">
    <property type="entry name" value="Nucleic acid-binding proteins"/>
    <property type="match status" value="1"/>
</dbReference>
<feature type="binding site" evidence="10">
    <location>
        <begin position="182"/>
        <end position="190"/>
    </location>
    <ligand>
        <name>GTP</name>
        <dbReference type="ChEBI" id="CHEBI:37565"/>
    </ligand>
</feature>
<evidence type="ECO:0000256" key="6">
    <source>
        <dbReference type="ARBA" id="ARBA00022801"/>
    </source>
</evidence>
<keyword evidence="9 10" id="KW-0342">GTP-binding</keyword>
<feature type="binding site" evidence="10">
    <location>
        <position position="264"/>
    </location>
    <ligand>
        <name>Zn(2+)</name>
        <dbReference type="ChEBI" id="CHEBI:29105"/>
    </ligand>
</feature>
<keyword evidence="8 10" id="KW-0694">RNA-binding</keyword>
<gene>
    <name evidence="10" type="primary">rsgA</name>
    <name evidence="13" type="ORF">SAMN04488029_2881</name>
</gene>
<dbReference type="HAMAP" id="MF_01820">
    <property type="entry name" value="GTPase_RsgA"/>
    <property type="match status" value="1"/>
</dbReference>
<dbReference type="GO" id="GO:0042274">
    <property type="term" value="P:ribosomal small subunit biogenesis"/>
    <property type="evidence" value="ECO:0007669"/>
    <property type="project" value="UniProtKB-UniRule"/>
</dbReference>
<reference evidence="13 14" key="1">
    <citation type="submission" date="2017-04" db="EMBL/GenBank/DDBJ databases">
        <authorList>
            <person name="Afonso C.L."/>
            <person name="Miller P.J."/>
            <person name="Scott M.A."/>
            <person name="Spackman E."/>
            <person name="Goraichik I."/>
            <person name="Dimitrov K.M."/>
            <person name="Suarez D.L."/>
            <person name="Swayne D.E."/>
        </authorList>
    </citation>
    <scope>NUCLEOTIDE SEQUENCE [LARGE SCALE GENOMIC DNA]</scope>
    <source>
        <strain evidence="13 14">DSM 26133</strain>
    </source>
</reference>
<keyword evidence="6 10" id="KW-0378">Hydrolase</keyword>
<evidence type="ECO:0000256" key="1">
    <source>
        <dbReference type="ARBA" id="ARBA00022490"/>
    </source>
</evidence>
<dbReference type="AlphaFoldDB" id="A0A1W2GJG9"/>
<dbReference type="InterPro" id="IPR030378">
    <property type="entry name" value="G_CP_dom"/>
</dbReference>
<proteinExistence type="inferred from homology"/>
<dbReference type="InterPro" id="IPR031944">
    <property type="entry name" value="RsgA_N"/>
</dbReference>
<comment type="cofactor">
    <cofactor evidence="10">
        <name>Zn(2+)</name>
        <dbReference type="ChEBI" id="CHEBI:29105"/>
    </cofactor>
    <text evidence="10">Binds 1 zinc ion per subunit.</text>
</comment>
<feature type="binding site" evidence="10">
    <location>
        <position position="269"/>
    </location>
    <ligand>
        <name>Zn(2+)</name>
        <dbReference type="ChEBI" id="CHEBI:29105"/>
    </ligand>
</feature>
<accession>A0A1W2GJG9</accession>
<feature type="domain" description="CP-type G" evidence="12">
    <location>
        <begin position="78"/>
        <end position="240"/>
    </location>
</feature>
<dbReference type="CDD" id="cd04466">
    <property type="entry name" value="S1_YloQ_GTPase"/>
    <property type="match status" value="1"/>
</dbReference>
<dbReference type="PANTHER" id="PTHR32120">
    <property type="entry name" value="SMALL RIBOSOMAL SUBUNIT BIOGENESIS GTPASE RSGA"/>
    <property type="match status" value="1"/>
</dbReference>
<dbReference type="GO" id="GO:0046872">
    <property type="term" value="F:metal ion binding"/>
    <property type="evidence" value="ECO:0007669"/>
    <property type="project" value="UniProtKB-KW"/>
</dbReference>
<dbReference type="Proteomes" id="UP000192472">
    <property type="component" value="Unassembled WGS sequence"/>
</dbReference>
<dbReference type="InterPro" id="IPR027417">
    <property type="entry name" value="P-loop_NTPase"/>
</dbReference>
<evidence type="ECO:0000256" key="7">
    <source>
        <dbReference type="ARBA" id="ARBA00022833"/>
    </source>
</evidence>
<dbReference type="SUPFAM" id="SSF52540">
    <property type="entry name" value="P-loop containing nucleoside triphosphate hydrolases"/>
    <property type="match status" value="1"/>
</dbReference>
<keyword evidence="2 10" id="KW-0690">Ribosome biogenesis</keyword>
<dbReference type="OrthoDB" id="9809485at2"/>
<dbReference type="PANTHER" id="PTHR32120:SF11">
    <property type="entry name" value="SMALL RIBOSOMAL SUBUNIT BIOGENESIS GTPASE RSGA 1, MITOCHONDRIAL-RELATED"/>
    <property type="match status" value="1"/>
</dbReference>
<dbReference type="Pfam" id="PF16745">
    <property type="entry name" value="RsgA_N"/>
    <property type="match status" value="1"/>
</dbReference>
<dbReference type="GO" id="GO:0005525">
    <property type="term" value="F:GTP binding"/>
    <property type="evidence" value="ECO:0007669"/>
    <property type="project" value="UniProtKB-UniRule"/>
</dbReference>
<dbReference type="Gene3D" id="2.40.50.140">
    <property type="entry name" value="Nucleic acid-binding proteins"/>
    <property type="match status" value="1"/>
</dbReference>
<evidence type="ECO:0000256" key="4">
    <source>
        <dbReference type="ARBA" id="ARBA00022730"/>
    </source>
</evidence>
<evidence type="ECO:0000256" key="10">
    <source>
        <dbReference type="HAMAP-Rule" id="MF_01820"/>
    </source>
</evidence>
<organism evidence="13 14">
    <name type="scientific">Reichenbachiella faecimaris</name>
    <dbReference type="NCBI Taxonomy" id="692418"/>
    <lineage>
        <taxon>Bacteria</taxon>
        <taxon>Pseudomonadati</taxon>
        <taxon>Bacteroidota</taxon>
        <taxon>Cytophagia</taxon>
        <taxon>Cytophagales</taxon>
        <taxon>Reichenbachiellaceae</taxon>
        <taxon>Reichenbachiella</taxon>
    </lineage>
</organism>
<comment type="function">
    <text evidence="10">One of several proteins that assist in the late maturation steps of the functional core of the 30S ribosomal subunit. Helps release RbfA from mature subunits. May play a role in the assembly of ribosomal proteins into the subunit. Circularly permuted GTPase that catalyzes slow GTP hydrolysis, GTPase activity is stimulated by the 30S ribosomal subunit.</text>
</comment>
<dbReference type="EC" id="3.6.1.-" evidence="10"/>
<dbReference type="InterPro" id="IPR012340">
    <property type="entry name" value="NA-bd_OB-fold"/>
</dbReference>
<dbReference type="InterPro" id="IPR004881">
    <property type="entry name" value="Ribosome_biogen_GTPase_RsgA"/>
</dbReference>
<sequence>MQGTVTKSMGLWYLVEGQDGTNYQCRLKGKFKLEDKKISNPVAVGDKVELLEDEGNAEAWIISDILPRENYIIRTSPKKKGHGHIIASNIDLAVIVATVANPKTSLGFIDRFLVTAEAFRIPGMILCNKIDLLSGEELEALKEKMKEYEVLGYKTAFISALDAKDIASFKKSLSDQTTLISGHSGVGKSTLVNQLIPEADQKTSEISEFSEKGIHTTTFAERFKVAENSYIIDTPGIKELGLAEIEKDELSHYFPELRELLGQCKFNNCTHTHEPGCAIATAYEQGEISQSRYDSYLSMLIGDDNRR</sequence>
<dbReference type="GO" id="GO:0003924">
    <property type="term" value="F:GTPase activity"/>
    <property type="evidence" value="ECO:0007669"/>
    <property type="project" value="UniProtKB-UniRule"/>
</dbReference>
<evidence type="ECO:0000256" key="3">
    <source>
        <dbReference type="ARBA" id="ARBA00022723"/>
    </source>
</evidence>
<dbReference type="NCBIfam" id="TIGR00157">
    <property type="entry name" value="ribosome small subunit-dependent GTPase A"/>
    <property type="match status" value="1"/>
</dbReference>
<dbReference type="EMBL" id="FWYF01000003">
    <property type="protein sequence ID" value="SMD36406.1"/>
    <property type="molecule type" value="Genomic_DNA"/>
</dbReference>
<dbReference type="Gene3D" id="3.40.50.300">
    <property type="entry name" value="P-loop containing nucleotide triphosphate hydrolases"/>
    <property type="match status" value="1"/>
</dbReference>
<evidence type="ECO:0000313" key="14">
    <source>
        <dbReference type="Proteomes" id="UP000192472"/>
    </source>
</evidence>
<keyword evidence="4 10" id="KW-0699">rRNA-binding</keyword>
<dbReference type="GO" id="GO:0019843">
    <property type="term" value="F:rRNA binding"/>
    <property type="evidence" value="ECO:0007669"/>
    <property type="project" value="UniProtKB-KW"/>
</dbReference>
<comment type="subcellular location">
    <subcellularLocation>
        <location evidence="10">Cytoplasm</location>
    </subcellularLocation>
</comment>
<name>A0A1W2GJG9_REIFA</name>
<comment type="subunit">
    <text evidence="10">Monomer. Associates with 30S ribosomal subunit, binds 16S rRNA.</text>
</comment>
<comment type="similarity">
    <text evidence="10">Belongs to the TRAFAC class YlqF/YawG GTPase family. RsgA subfamily.</text>
</comment>
<feature type="binding site" evidence="10">
    <location>
        <begin position="128"/>
        <end position="131"/>
    </location>
    <ligand>
        <name>GTP</name>
        <dbReference type="ChEBI" id="CHEBI:37565"/>
    </ligand>
</feature>
<evidence type="ECO:0000256" key="5">
    <source>
        <dbReference type="ARBA" id="ARBA00022741"/>
    </source>
</evidence>
<dbReference type="RefSeq" id="WP_084373533.1">
    <property type="nucleotide sequence ID" value="NZ_FWYF01000003.1"/>
</dbReference>
<evidence type="ECO:0000256" key="9">
    <source>
        <dbReference type="ARBA" id="ARBA00023134"/>
    </source>
</evidence>
<dbReference type="CDD" id="cd01854">
    <property type="entry name" value="YjeQ_EngC"/>
    <property type="match status" value="1"/>
</dbReference>
<evidence type="ECO:0000256" key="8">
    <source>
        <dbReference type="ARBA" id="ARBA00022884"/>
    </source>
</evidence>
<evidence type="ECO:0000256" key="2">
    <source>
        <dbReference type="ARBA" id="ARBA00022517"/>
    </source>
</evidence>
<dbReference type="Pfam" id="PF03193">
    <property type="entry name" value="RsgA_GTPase"/>
    <property type="match status" value="1"/>
</dbReference>
<protein>
    <recommendedName>
        <fullName evidence="10">Small ribosomal subunit biogenesis GTPase RsgA</fullName>
        <ecNumber evidence="10">3.6.1.-</ecNumber>
    </recommendedName>
</protein>
<dbReference type="Gene3D" id="1.10.40.50">
    <property type="entry name" value="Probable gtpase engc, domain 3"/>
    <property type="match status" value="1"/>
</dbReference>
<evidence type="ECO:0000259" key="11">
    <source>
        <dbReference type="PROSITE" id="PS50936"/>
    </source>
</evidence>
<evidence type="ECO:0000259" key="12">
    <source>
        <dbReference type="PROSITE" id="PS51721"/>
    </source>
</evidence>
<dbReference type="InterPro" id="IPR010914">
    <property type="entry name" value="RsgA_GTPase_dom"/>
</dbReference>